<evidence type="ECO:0000256" key="1">
    <source>
        <dbReference type="SAM" id="Coils"/>
    </source>
</evidence>
<evidence type="ECO:0000313" key="2">
    <source>
        <dbReference type="EMBL" id="KDS94199.1"/>
    </source>
</evidence>
<organism evidence="2 3">
    <name type="scientific">Dermabacter hominis 1368</name>
    <dbReference type="NCBI Taxonomy" id="1450519"/>
    <lineage>
        <taxon>Bacteria</taxon>
        <taxon>Bacillati</taxon>
        <taxon>Actinomycetota</taxon>
        <taxon>Actinomycetes</taxon>
        <taxon>Micrococcales</taxon>
        <taxon>Dermabacteraceae</taxon>
        <taxon>Dermabacter</taxon>
    </lineage>
</organism>
<dbReference type="EMBL" id="JDRS01000002">
    <property type="protein sequence ID" value="KDS94199.1"/>
    <property type="molecule type" value="Genomic_DNA"/>
</dbReference>
<dbReference type="Proteomes" id="UP000030182">
    <property type="component" value="Unassembled WGS sequence"/>
</dbReference>
<comment type="caution">
    <text evidence="2">The sequence shown here is derived from an EMBL/GenBank/DDBJ whole genome shotgun (WGS) entry which is preliminary data.</text>
</comment>
<proteinExistence type="predicted"/>
<accession>A0ABR4SM54</accession>
<sequence>MNETSEHGALYRHVERLETSLQKLEEALLREVSSAVVELSNICKGRE</sequence>
<protein>
    <recommendedName>
        <fullName evidence="4">Transposase</fullName>
    </recommendedName>
</protein>
<feature type="coiled-coil region" evidence="1">
    <location>
        <begin position="7"/>
        <end position="34"/>
    </location>
</feature>
<gene>
    <name evidence="2" type="ORF">DHOM_02835</name>
</gene>
<evidence type="ECO:0008006" key="4">
    <source>
        <dbReference type="Google" id="ProtNLM"/>
    </source>
</evidence>
<reference evidence="2 3" key="1">
    <citation type="submission" date="2014-01" db="EMBL/GenBank/DDBJ databases">
        <title>Draft genome sequence of the multidrug-resistant clinical isolate Dermabacter hominis 1368.</title>
        <authorList>
            <person name="Albersmeier A."/>
            <person name="Bomholt C."/>
            <person name="Glaub A."/>
            <person name="Ruckert C."/>
            <person name="Soriano F."/>
            <person name="Fernandez-Natal I."/>
            <person name="Tauch A."/>
        </authorList>
    </citation>
    <scope>NUCLEOTIDE SEQUENCE [LARGE SCALE GENOMIC DNA]</scope>
    <source>
        <strain evidence="2 3">1368</strain>
    </source>
</reference>
<keyword evidence="3" id="KW-1185">Reference proteome</keyword>
<keyword evidence="1" id="KW-0175">Coiled coil</keyword>
<name>A0ABR4SM54_9MICO</name>
<evidence type="ECO:0000313" key="3">
    <source>
        <dbReference type="Proteomes" id="UP000030182"/>
    </source>
</evidence>